<dbReference type="InParanoid" id="G3AVJ0"/>
<feature type="compositionally biased region" description="Polar residues" evidence="2">
    <location>
        <begin position="140"/>
        <end position="150"/>
    </location>
</feature>
<dbReference type="Proteomes" id="UP000000709">
    <property type="component" value="Unassembled WGS sequence"/>
</dbReference>
<dbReference type="EMBL" id="GL996506">
    <property type="protein sequence ID" value="EGW29939.1"/>
    <property type="molecule type" value="Genomic_DNA"/>
</dbReference>
<feature type="coiled-coil region" evidence="1">
    <location>
        <begin position="355"/>
        <end position="382"/>
    </location>
</feature>
<dbReference type="eggNOG" id="ENOG502R9Z8">
    <property type="taxonomic scope" value="Eukaryota"/>
</dbReference>
<feature type="coiled-coil region" evidence="1">
    <location>
        <begin position="524"/>
        <end position="558"/>
    </location>
</feature>
<evidence type="ECO:0000256" key="1">
    <source>
        <dbReference type="SAM" id="Coils"/>
    </source>
</evidence>
<dbReference type="RefSeq" id="XP_007377705.1">
    <property type="nucleotide sequence ID" value="XM_007377643.1"/>
</dbReference>
<sequence>MSADGSSSHESRTIGGDSDVDSLQNHSNIIFKSPVELQNTMAEDMVDSDSNEENSEQHIESPSQETPSQPQHESELSQPSQQEISPRPEPSPHSPINTNNTYNTVDYSSPFISHPELLSQEQISDIQEEQEREIEEEQEVPSQVMASQFSGKPHEDGKVHVDFQGSPQLNTTNGTHPLSPTSDLDESIANLQESMQSLKITKEEHSPFRNTLHNSTIFDDTGIQPFGIFLDSQKFDISPKRNGSDMTTPWRKFRSNPPRSFTPPVYRDSNIFGRSAQHTTTSSVIDEKNKEILRYKIQIKLYKEFLQQLLDKYGGEFEYDINHEITKFQDNLTSPSSIRTVREVNADYDEMYKLNQDLYTNLEKFERMINEKDQQLRNLNNDHDTWLMLVDDMINMMIDDNGTSESSRTVLESLDSANIETKLNAIKLEMMNRLEQSTALLFCTPQESKQDEIDGYVATIDGLLKAVESLEDKVKSHQLETQRLESDLYNEINESKKIKGNFGLMHEKFIQLKNSIQDNGSEKVKYLELENEQFKSQMKQYENTVKLLQEEVNQHLHQPEASHDTDSSRVSSRSSLVPENIVTKYLDLQNVYSSMVDEYTKLQQEYAKLQDSLANKVNSLTSRLNEKTIESRTLKGTVDKLQRELDMSLEKQRKFNTERIQVSHSADSLRKDNAVLQSKVQKLTDIISLTVEDSGDKSGIQKKLTLLEMQYKDLLQFDLAEFNKFINSFNKIADDASLKDPKLKYEKLHDMISELESFDNVGELRDKHKSIFEYFARAVDILVNDHIRMLLKENGKKAQSDSSSMQREQILQLKKENKALTQQIEELAEASAYSPISKLRMDDLGNKWKAERERRVLENKEAQKRFKEQEMEINRLTELLAASKGN</sequence>
<keyword evidence="1" id="KW-0175">Coiled coil</keyword>
<feature type="region of interest" description="Disordered" evidence="2">
    <location>
        <begin position="1"/>
        <end position="110"/>
    </location>
</feature>
<accession>G3AVJ0</accession>
<reference evidence="3 4" key="1">
    <citation type="journal article" date="2011" name="Proc. Natl. Acad. Sci. U.S.A.">
        <title>Comparative genomics of xylose-fermenting fungi for enhanced biofuel production.</title>
        <authorList>
            <person name="Wohlbach D.J."/>
            <person name="Kuo A."/>
            <person name="Sato T.K."/>
            <person name="Potts K.M."/>
            <person name="Salamov A.A."/>
            <person name="LaButti K.M."/>
            <person name="Sun H."/>
            <person name="Clum A."/>
            <person name="Pangilinan J.L."/>
            <person name="Lindquist E.A."/>
            <person name="Lucas S."/>
            <person name="Lapidus A."/>
            <person name="Jin M."/>
            <person name="Gunawan C."/>
            <person name="Balan V."/>
            <person name="Dale B.E."/>
            <person name="Jeffries T.W."/>
            <person name="Zinkel R."/>
            <person name="Barry K.W."/>
            <person name="Grigoriev I.V."/>
            <person name="Gasch A.P."/>
        </authorList>
    </citation>
    <scope>NUCLEOTIDE SEQUENCE [LARGE SCALE GENOMIC DNA]</scope>
    <source>
        <strain evidence="4">NRRL Y-27907 / 11-Y1</strain>
    </source>
</reference>
<dbReference type="PANTHER" id="PTHR47357:SF1">
    <property type="entry name" value="SPINDLE POLE BODY COMPONENT 110"/>
    <property type="match status" value="1"/>
</dbReference>
<feature type="region of interest" description="Disordered" evidence="2">
    <location>
        <begin position="123"/>
        <end position="184"/>
    </location>
</feature>
<evidence type="ECO:0000256" key="2">
    <source>
        <dbReference type="SAM" id="MobiDB-lite"/>
    </source>
</evidence>
<evidence type="ECO:0000313" key="4">
    <source>
        <dbReference type="Proteomes" id="UP000000709"/>
    </source>
</evidence>
<feature type="coiled-coil region" evidence="1">
    <location>
        <begin position="460"/>
        <end position="487"/>
    </location>
</feature>
<dbReference type="GO" id="GO:0005856">
    <property type="term" value="C:cytoskeleton"/>
    <property type="evidence" value="ECO:0007669"/>
    <property type="project" value="TreeGrafter"/>
</dbReference>
<dbReference type="KEGG" id="spaa:SPAPADRAFT_68792"/>
<feature type="compositionally biased region" description="Polar residues" evidence="2">
    <location>
        <begin position="60"/>
        <end position="84"/>
    </location>
</feature>
<dbReference type="PANTHER" id="PTHR47357">
    <property type="entry name" value="COP1-INTERACTIVE PROTEIN 1"/>
    <property type="match status" value="1"/>
</dbReference>
<dbReference type="HOGENOM" id="CLU_015605_0_0_1"/>
<feature type="compositionally biased region" description="Basic and acidic residues" evidence="2">
    <location>
        <begin position="152"/>
        <end position="161"/>
    </location>
</feature>
<feature type="compositionally biased region" description="Acidic residues" evidence="2">
    <location>
        <begin position="44"/>
        <end position="54"/>
    </location>
</feature>
<protein>
    <recommendedName>
        <fullName evidence="5">Mto2p-binding domain-containing protein</fullName>
    </recommendedName>
</protein>
<feature type="region of interest" description="Disordered" evidence="2">
    <location>
        <begin position="240"/>
        <end position="259"/>
    </location>
</feature>
<feature type="coiled-coil region" evidence="1">
    <location>
        <begin position="592"/>
        <end position="686"/>
    </location>
</feature>
<proteinExistence type="predicted"/>
<dbReference type="GeneID" id="18875241"/>
<feature type="compositionally biased region" description="Polar residues" evidence="2">
    <location>
        <begin position="94"/>
        <end position="110"/>
    </location>
</feature>
<evidence type="ECO:0008006" key="5">
    <source>
        <dbReference type="Google" id="ProtNLM"/>
    </source>
</evidence>
<name>G3AVJ0_SPAPN</name>
<dbReference type="STRING" id="619300.G3AVJ0"/>
<feature type="compositionally biased region" description="Polar residues" evidence="2">
    <location>
        <begin position="21"/>
        <end position="41"/>
    </location>
</feature>
<dbReference type="GO" id="GO:0005200">
    <property type="term" value="F:structural constituent of cytoskeleton"/>
    <property type="evidence" value="ECO:0007669"/>
    <property type="project" value="TreeGrafter"/>
</dbReference>
<organism evidence="4">
    <name type="scientific">Spathaspora passalidarum (strain NRRL Y-27907 / 11-Y1)</name>
    <dbReference type="NCBI Taxonomy" id="619300"/>
    <lineage>
        <taxon>Eukaryota</taxon>
        <taxon>Fungi</taxon>
        <taxon>Dikarya</taxon>
        <taxon>Ascomycota</taxon>
        <taxon>Saccharomycotina</taxon>
        <taxon>Pichiomycetes</taxon>
        <taxon>Debaryomycetaceae</taxon>
        <taxon>Spathaspora</taxon>
    </lineage>
</organism>
<dbReference type="AlphaFoldDB" id="G3AVJ0"/>
<gene>
    <name evidence="3" type="ORF">SPAPADRAFT_68792</name>
</gene>
<dbReference type="FunCoup" id="G3AVJ0">
    <property type="interactions" value="1420"/>
</dbReference>
<evidence type="ECO:0000313" key="3">
    <source>
        <dbReference type="EMBL" id="EGW29939.1"/>
    </source>
</evidence>
<feature type="coiled-coil region" evidence="1">
    <location>
        <begin position="803"/>
        <end position="879"/>
    </location>
</feature>
<feature type="compositionally biased region" description="Acidic residues" evidence="2">
    <location>
        <begin position="126"/>
        <end position="139"/>
    </location>
</feature>
<dbReference type="OrthoDB" id="4052563at2759"/>
<keyword evidence="4" id="KW-1185">Reference proteome</keyword>
<feature type="compositionally biased region" description="Polar residues" evidence="2">
    <location>
        <begin position="165"/>
        <end position="182"/>
    </location>
</feature>